<dbReference type="Pfam" id="PF07690">
    <property type="entry name" value="MFS_1"/>
    <property type="match status" value="1"/>
</dbReference>
<organism evidence="8 9">
    <name type="scientific">Artemia franciscana</name>
    <name type="common">Brine shrimp</name>
    <name type="synonym">Artemia sanfranciscana</name>
    <dbReference type="NCBI Taxonomy" id="6661"/>
    <lineage>
        <taxon>Eukaryota</taxon>
        <taxon>Metazoa</taxon>
        <taxon>Ecdysozoa</taxon>
        <taxon>Arthropoda</taxon>
        <taxon>Crustacea</taxon>
        <taxon>Branchiopoda</taxon>
        <taxon>Anostraca</taxon>
        <taxon>Artemiidae</taxon>
        <taxon>Artemia</taxon>
    </lineage>
</organism>
<feature type="transmembrane region" description="Helical" evidence="7">
    <location>
        <begin position="145"/>
        <end position="162"/>
    </location>
</feature>
<dbReference type="Proteomes" id="UP001187531">
    <property type="component" value="Unassembled WGS sequence"/>
</dbReference>
<reference evidence="8" key="1">
    <citation type="submission" date="2023-07" db="EMBL/GenBank/DDBJ databases">
        <title>Chromosome-level genome assembly of Artemia franciscana.</title>
        <authorList>
            <person name="Jo E."/>
        </authorList>
    </citation>
    <scope>NUCLEOTIDE SEQUENCE</scope>
    <source>
        <tissue evidence="8">Whole body</tissue>
    </source>
</reference>
<dbReference type="InterPro" id="IPR011701">
    <property type="entry name" value="MFS"/>
</dbReference>
<dbReference type="CDD" id="cd17313">
    <property type="entry name" value="MFS_SLC45_SUC"/>
    <property type="match status" value="1"/>
</dbReference>
<feature type="transmembrane region" description="Helical" evidence="7">
    <location>
        <begin position="77"/>
        <end position="93"/>
    </location>
</feature>
<comment type="subcellular location">
    <subcellularLocation>
        <location evidence="1">Membrane</location>
        <topology evidence="1">Multi-pass membrane protein</topology>
    </subcellularLocation>
</comment>
<dbReference type="GO" id="GO:0016020">
    <property type="term" value="C:membrane"/>
    <property type="evidence" value="ECO:0007669"/>
    <property type="project" value="UniProtKB-SubCell"/>
</dbReference>
<evidence type="ECO:0008006" key="10">
    <source>
        <dbReference type="Google" id="ProtNLM"/>
    </source>
</evidence>
<dbReference type="EMBL" id="JAVRJZ010000014">
    <property type="protein sequence ID" value="KAK2713609.1"/>
    <property type="molecule type" value="Genomic_DNA"/>
</dbReference>
<comment type="similarity">
    <text evidence="6">Belongs to the glycoside-pentoside-hexuronide (GPH) cation symporter transporter (TC 2.A.2) family.</text>
</comment>
<comment type="caution">
    <text evidence="8">The sequence shown here is derived from an EMBL/GenBank/DDBJ whole genome shotgun (WGS) entry which is preliminary data.</text>
</comment>
<feature type="transmembrane region" description="Helical" evidence="7">
    <location>
        <begin position="248"/>
        <end position="268"/>
    </location>
</feature>
<dbReference type="SUPFAM" id="SSF103473">
    <property type="entry name" value="MFS general substrate transporter"/>
    <property type="match status" value="1"/>
</dbReference>
<evidence type="ECO:0000256" key="5">
    <source>
        <dbReference type="ARBA" id="ARBA00023136"/>
    </source>
</evidence>
<keyword evidence="2" id="KW-0813">Transport</keyword>
<evidence type="ECO:0000256" key="3">
    <source>
        <dbReference type="ARBA" id="ARBA00022692"/>
    </source>
</evidence>
<feature type="transmembrane region" description="Helical" evidence="7">
    <location>
        <begin position="598"/>
        <end position="619"/>
    </location>
</feature>
<sequence length="632" mass="69369">MAEKLAQYTGSIHLLRGRARDAWQGLIEVAPKEKLKNIQEETNEKIRKLKEKAIINLNKGDGNDYSHIFRKKTRNELVRVSAAVMGIEFAYAAETAFVSPTLLEIGVPHRKMTLIWCLSPLVGFFLTPILGSFSDKCKSKLGRRRPFIILLSIGIILGLILVPNGRILGRMFGDSYTPLKISPDVLNETVVEDMEDWSNGSYSGSENSNSWGIFFTILGTVLLDFDADACQSPSRAYLLDVCLPEDHALGLSTFTIMAGLGGSLGYAMGGVNWDSTFIGYIFGGHVRAVFTIITAIFITCVLSTLYSFQEIPLDDLNDAAEENMQGEKQQYTKLSAEDGLLSEDTKTYGSTKDTCKVADINGIVTDGFVTKCEEDSSLQQIEEVPPDGGVLSEEAENVREGHISFKEYMLSILYMPGSMRILCLTNLFCWMSLVCYSLYFTDFVGEAVFNGDPSAPEGSTKHTLYEEGVRFGCWGMAMYSLSCSLYSCIIEKLVKRFKAKSVYMGGQLVYSLGMVLMAATRHKAGVIIFSCSAGIMYSTLFTMPYILVAHYHANQVFSVSTQGERQGDIYIRGLGTDVAVVSSMVFLAQFLLSTFMGSIIAAVGSTTVVVIAASVLSFCGSLSASQVMYLDL</sequence>
<feature type="transmembrane region" description="Helical" evidence="7">
    <location>
        <begin position="288"/>
        <end position="308"/>
    </location>
</feature>
<name>A0AA88L5F9_ARTSF</name>
<gene>
    <name evidence="8" type="ORF">QYM36_009470</name>
</gene>
<feature type="transmembrane region" description="Helical" evidence="7">
    <location>
        <begin position="113"/>
        <end position="133"/>
    </location>
</feature>
<dbReference type="InterPro" id="IPR036259">
    <property type="entry name" value="MFS_trans_sf"/>
</dbReference>
<dbReference type="PANTHER" id="PTHR19432">
    <property type="entry name" value="SUGAR TRANSPORTER"/>
    <property type="match status" value="1"/>
</dbReference>
<proteinExistence type="inferred from homology"/>
<evidence type="ECO:0000256" key="6">
    <source>
        <dbReference type="ARBA" id="ARBA00038193"/>
    </source>
</evidence>
<dbReference type="AlphaFoldDB" id="A0AA88L5F9"/>
<keyword evidence="9" id="KW-1185">Reference proteome</keyword>
<keyword evidence="3 7" id="KW-0812">Transmembrane</keyword>
<dbReference type="PANTHER" id="PTHR19432:SF35">
    <property type="entry name" value="SOLUTE CARRIER FAMILY 45 MEMBER 3 ISOFORM X1"/>
    <property type="match status" value="1"/>
</dbReference>
<evidence type="ECO:0000256" key="7">
    <source>
        <dbReference type="SAM" id="Phobius"/>
    </source>
</evidence>
<dbReference type="GO" id="GO:0008506">
    <property type="term" value="F:sucrose:proton symporter activity"/>
    <property type="evidence" value="ECO:0007669"/>
    <property type="project" value="TreeGrafter"/>
</dbReference>
<dbReference type="Gene3D" id="1.20.1250.20">
    <property type="entry name" value="MFS general substrate transporter like domains"/>
    <property type="match status" value="1"/>
</dbReference>
<evidence type="ECO:0000256" key="1">
    <source>
        <dbReference type="ARBA" id="ARBA00004141"/>
    </source>
</evidence>
<feature type="transmembrane region" description="Helical" evidence="7">
    <location>
        <begin position="421"/>
        <end position="440"/>
    </location>
</feature>
<keyword evidence="4 7" id="KW-1133">Transmembrane helix</keyword>
<keyword evidence="5 7" id="KW-0472">Membrane</keyword>
<evidence type="ECO:0000256" key="4">
    <source>
        <dbReference type="ARBA" id="ARBA00022989"/>
    </source>
</evidence>
<evidence type="ECO:0000256" key="2">
    <source>
        <dbReference type="ARBA" id="ARBA00022448"/>
    </source>
</evidence>
<feature type="transmembrane region" description="Helical" evidence="7">
    <location>
        <begin position="569"/>
        <end position="592"/>
    </location>
</feature>
<protein>
    <recommendedName>
        <fullName evidence="10">Proton-associated sugar transporter A</fullName>
    </recommendedName>
</protein>
<feature type="transmembrane region" description="Helical" evidence="7">
    <location>
        <begin position="502"/>
        <end position="520"/>
    </location>
</feature>
<feature type="transmembrane region" description="Helical" evidence="7">
    <location>
        <begin position="526"/>
        <end position="548"/>
    </location>
</feature>
<evidence type="ECO:0000313" key="8">
    <source>
        <dbReference type="EMBL" id="KAK2713609.1"/>
    </source>
</evidence>
<accession>A0AA88L5F9</accession>
<evidence type="ECO:0000313" key="9">
    <source>
        <dbReference type="Proteomes" id="UP001187531"/>
    </source>
</evidence>